<protein>
    <submittedName>
        <fullName evidence="11">Unannotated protein</fullName>
    </submittedName>
</protein>
<evidence type="ECO:0000256" key="7">
    <source>
        <dbReference type="ARBA" id="ARBA00023136"/>
    </source>
</evidence>
<feature type="domain" description="CBS" evidence="9">
    <location>
        <begin position="253"/>
        <end position="312"/>
    </location>
</feature>
<sequence length="464" mass="50499">MRVGKGYDRKGKKGKGREIRRSFSEPCLSTVIIGDMADGALKSIAIVLALIAVGGIFVAAEIALISLRESQVKQIANLGKRGARVAALTKHPNRFLAAAQVGITVCGFLSAALGAEQLGQYVIPKLEELGISTGTSEILSIVGITLVIAYISLVFGELVPKRLALYKTEAIALASAATIDRIAIVFKPIIWLVSHSTDLVMKLFGINAKTPRSQISEAELMDLVSGHADLTKEEREIVTEVFKSSDRLIDEVMVPRSEVDFLDASLTISQARKIVVKLTHSRYPVVRGSSDDVIGFLHARDLLDPKFDDAQLTIMEIVRNIMFLPKTSQVLQALTEMRSKRQHIAIVLDKNGGTNGIITLENLVECLIGQIQDEYDGHETQPQPKARVGDIEISGEVLLSDLLESKGILLPAGPYETVSGFVTHYLGRIAQVNDVIRINGARFTIISMNGKQINQLLLTRDSGN</sequence>
<dbReference type="GO" id="GO:0005886">
    <property type="term" value="C:plasma membrane"/>
    <property type="evidence" value="ECO:0007669"/>
    <property type="project" value="UniProtKB-SubCell"/>
</dbReference>
<feature type="domain" description="CBS" evidence="9">
    <location>
        <begin position="317"/>
        <end position="374"/>
    </location>
</feature>
<dbReference type="AlphaFoldDB" id="A0A6J7UB82"/>
<dbReference type="Pfam" id="PF03471">
    <property type="entry name" value="CorC_HlyC"/>
    <property type="match status" value="1"/>
</dbReference>
<dbReference type="Pfam" id="PF01595">
    <property type="entry name" value="CNNM"/>
    <property type="match status" value="1"/>
</dbReference>
<evidence type="ECO:0000259" key="10">
    <source>
        <dbReference type="PROSITE" id="PS51846"/>
    </source>
</evidence>
<keyword evidence="3 8" id="KW-0812">Transmembrane</keyword>
<dbReference type="InterPro" id="IPR000644">
    <property type="entry name" value="CBS_dom"/>
</dbReference>
<evidence type="ECO:0000256" key="8">
    <source>
        <dbReference type="SAM" id="Phobius"/>
    </source>
</evidence>
<dbReference type="FunFam" id="3.10.580.10:FF:000002">
    <property type="entry name" value="Magnesium/cobalt efflux protein CorC"/>
    <property type="match status" value="1"/>
</dbReference>
<dbReference type="SUPFAM" id="SSF56176">
    <property type="entry name" value="FAD-binding/transporter-associated domain-like"/>
    <property type="match status" value="1"/>
</dbReference>
<dbReference type="InterPro" id="IPR051676">
    <property type="entry name" value="UPF0053_domain"/>
</dbReference>
<reference evidence="11" key="1">
    <citation type="submission" date="2020-05" db="EMBL/GenBank/DDBJ databases">
        <authorList>
            <person name="Chiriac C."/>
            <person name="Salcher M."/>
            <person name="Ghai R."/>
            <person name="Kavagutti S V."/>
        </authorList>
    </citation>
    <scope>NUCLEOTIDE SEQUENCE</scope>
</reference>
<dbReference type="InterPro" id="IPR005170">
    <property type="entry name" value="Transptr-assoc_dom"/>
</dbReference>
<dbReference type="PANTHER" id="PTHR43099:SF2">
    <property type="entry name" value="UPF0053 PROTEIN YRKA"/>
    <property type="match status" value="1"/>
</dbReference>
<keyword evidence="4" id="KW-0677">Repeat</keyword>
<dbReference type="EMBL" id="CAFBQQ010000041">
    <property type="protein sequence ID" value="CAB5062136.1"/>
    <property type="molecule type" value="Genomic_DNA"/>
</dbReference>
<keyword evidence="2" id="KW-1003">Cell membrane</keyword>
<feature type="transmembrane region" description="Helical" evidence="8">
    <location>
        <begin position="171"/>
        <end position="193"/>
    </location>
</feature>
<dbReference type="PROSITE" id="PS51846">
    <property type="entry name" value="CNNM"/>
    <property type="match status" value="1"/>
</dbReference>
<evidence type="ECO:0000256" key="5">
    <source>
        <dbReference type="ARBA" id="ARBA00022989"/>
    </source>
</evidence>
<dbReference type="Gene3D" id="3.10.580.10">
    <property type="entry name" value="CBS-domain"/>
    <property type="match status" value="1"/>
</dbReference>
<name>A0A6J7UB82_9ZZZZ</name>
<dbReference type="Pfam" id="PF00571">
    <property type="entry name" value="CBS"/>
    <property type="match status" value="2"/>
</dbReference>
<dbReference type="PANTHER" id="PTHR43099">
    <property type="entry name" value="UPF0053 PROTEIN YRKA"/>
    <property type="match status" value="1"/>
</dbReference>
<feature type="transmembrane region" description="Helical" evidence="8">
    <location>
        <begin position="95"/>
        <end position="118"/>
    </location>
</feature>
<evidence type="ECO:0000256" key="6">
    <source>
        <dbReference type="ARBA" id="ARBA00023122"/>
    </source>
</evidence>
<gene>
    <name evidence="11" type="ORF">UFOPK4358_00414</name>
</gene>
<dbReference type="PROSITE" id="PS51371">
    <property type="entry name" value="CBS"/>
    <property type="match status" value="2"/>
</dbReference>
<feature type="transmembrane region" description="Helical" evidence="8">
    <location>
        <begin position="44"/>
        <end position="67"/>
    </location>
</feature>
<feature type="domain" description="CNNM transmembrane" evidence="10">
    <location>
        <begin position="36"/>
        <end position="234"/>
    </location>
</feature>
<comment type="subcellular location">
    <subcellularLocation>
        <location evidence="1">Cell membrane</location>
        <topology evidence="1">Multi-pass membrane protein</topology>
    </subcellularLocation>
</comment>
<evidence type="ECO:0000256" key="2">
    <source>
        <dbReference type="ARBA" id="ARBA00022475"/>
    </source>
</evidence>
<dbReference type="SUPFAM" id="SSF54631">
    <property type="entry name" value="CBS-domain pair"/>
    <property type="match status" value="1"/>
</dbReference>
<dbReference type="InterPro" id="IPR046342">
    <property type="entry name" value="CBS_dom_sf"/>
</dbReference>
<evidence type="ECO:0000256" key="4">
    <source>
        <dbReference type="ARBA" id="ARBA00022737"/>
    </source>
</evidence>
<dbReference type="InterPro" id="IPR044751">
    <property type="entry name" value="Ion_transp-like_CBS"/>
</dbReference>
<keyword evidence="6" id="KW-0129">CBS domain</keyword>
<dbReference type="GO" id="GO:0050660">
    <property type="term" value="F:flavin adenine dinucleotide binding"/>
    <property type="evidence" value="ECO:0007669"/>
    <property type="project" value="InterPro"/>
</dbReference>
<feature type="transmembrane region" description="Helical" evidence="8">
    <location>
        <begin position="138"/>
        <end position="159"/>
    </location>
</feature>
<keyword evidence="7 8" id="KW-0472">Membrane</keyword>
<proteinExistence type="predicted"/>
<evidence type="ECO:0000256" key="3">
    <source>
        <dbReference type="ARBA" id="ARBA00022692"/>
    </source>
</evidence>
<dbReference type="SMART" id="SM01091">
    <property type="entry name" value="CorC_HlyC"/>
    <property type="match status" value="1"/>
</dbReference>
<evidence type="ECO:0000259" key="9">
    <source>
        <dbReference type="PROSITE" id="PS51371"/>
    </source>
</evidence>
<keyword evidence="5 8" id="KW-1133">Transmembrane helix</keyword>
<dbReference type="InterPro" id="IPR036318">
    <property type="entry name" value="FAD-bd_PCMH-like_sf"/>
</dbReference>
<accession>A0A6J7UB82</accession>
<dbReference type="InterPro" id="IPR016169">
    <property type="entry name" value="FAD-bd_PCMH_sub2"/>
</dbReference>
<organism evidence="11">
    <name type="scientific">freshwater metagenome</name>
    <dbReference type="NCBI Taxonomy" id="449393"/>
    <lineage>
        <taxon>unclassified sequences</taxon>
        <taxon>metagenomes</taxon>
        <taxon>ecological metagenomes</taxon>
    </lineage>
</organism>
<dbReference type="CDD" id="cd04590">
    <property type="entry name" value="CBS_pair_CorC_HlyC_assoc"/>
    <property type="match status" value="1"/>
</dbReference>
<dbReference type="Gene3D" id="3.30.465.10">
    <property type="match status" value="1"/>
</dbReference>
<evidence type="ECO:0000313" key="11">
    <source>
        <dbReference type="EMBL" id="CAB5062136.1"/>
    </source>
</evidence>
<evidence type="ECO:0000256" key="1">
    <source>
        <dbReference type="ARBA" id="ARBA00004651"/>
    </source>
</evidence>
<dbReference type="InterPro" id="IPR002550">
    <property type="entry name" value="CNNM"/>
</dbReference>